<dbReference type="InterPro" id="IPR027417">
    <property type="entry name" value="P-loop_NTPase"/>
</dbReference>
<organism evidence="3 4">
    <name type="scientific">Macrolepiota fuliginosa MF-IS2</name>
    <dbReference type="NCBI Taxonomy" id="1400762"/>
    <lineage>
        <taxon>Eukaryota</taxon>
        <taxon>Fungi</taxon>
        <taxon>Dikarya</taxon>
        <taxon>Basidiomycota</taxon>
        <taxon>Agaricomycotina</taxon>
        <taxon>Agaricomycetes</taxon>
        <taxon>Agaricomycetidae</taxon>
        <taxon>Agaricales</taxon>
        <taxon>Agaricineae</taxon>
        <taxon>Agaricaceae</taxon>
        <taxon>Macrolepiota</taxon>
    </lineage>
</organism>
<keyword evidence="1" id="KW-0472">Membrane</keyword>
<evidence type="ECO:0000313" key="4">
    <source>
        <dbReference type="Proteomes" id="UP000807342"/>
    </source>
</evidence>
<keyword evidence="1" id="KW-0812">Transmembrane</keyword>
<evidence type="ECO:0000259" key="2">
    <source>
        <dbReference type="Pfam" id="PF13086"/>
    </source>
</evidence>
<proteinExistence type="predicted"/>
<dbReference type="InterPro" id="IPR050534">
    <property type="entry name" value="Coronavir_polyprotein_1ab"/>
</dbReference>
<comment type="caution">
    <text evidence="3">The sequence shown here is derived from an EMBL/GenBank/DDBJ whole genome shotgun (WGS) entry which is preliminary data.</text>
</comment>
<keyword evidence="1" id="KW-1133">Transmembrane helix</keyword>
<dbReference type="SUPFAM" id="SSF52540">
    <property type="entry name" value="P-loop containing nucleoside triphosphate hydrolases"/>
    <property type="match status" value="1"/>
</dbReference>
<sequence>MAERKPLRFAQALVETGKDVDCKIYKIPYKEFTYEDLETYLEYGNALPLGLGAGYWKDSTKLAVLAIVSAETGIVVEFPEPSRRFQADAAPTVDTVSERYQALQILLARPAGEFFSFDMAPLSMTLYLEQNLRMTNAVDIQSAFPSTDRYSISKILKAALGDETKIWETNLASAFDNIEYNPSIRTSVLEPVKRAWLAYHLASVDDAVTTYSDTPRINTLEMDAALLEVISKITVDSQRLDHKRPDQIVRDFTYAGYDAENDEHKVESNAFKNRFRGSEKVRVTVEDASGSFAARGQVDATGKLALFSDGGLGIGSRVITTIIGLGREPPTAAAKARDRSLLRLLQMIESPENPWLQNIWFNKDASSISWPEEWFSGASKYPPLSPSVTADLAQAASRLNTSQQVAVNAMLSKDPDHVLTIVQGPPGTGKTSVIAFFVQMAVALGKTGLWLVAQSNVAVKNIAEKLSSVGFNDYRLLVSREFIKDWHDHLYSDVNRNVIRSDEFTTLGPNQTRGIKVYLCTLSMLAHPLLRIFVSKCPLNTLIVDEASQIHVADYVSIFYKYSSLRKACFIGDDKQLPPFGQEDAPDGLPSIFEVEHLRGHAFFLNTQCLFFIFCFVLEFVLMKL</sequence>
<name>A0A9P5XK56_9AGAR</name>
<evidence type="ECO:0000256" key="1">
    <source>
        <dbReference type="SAM" id="Phobius"/>
    </source>
</evidence>
<accession>A0A9P5XK56</accession>
<dbReference type="GO" id="GO:0043139">
    <property type="term" value="F:5'-3' DNA helicase activity"/>
    <property type="evidence" value="ECO:0007669"/>
    <property type="project" value="TreeGrafter"/>
</dbReference>
<keyword evidence="4" id="KW-1185">Reference proteome</keyword>
<dbReference type="PANTHER" id="PTHR43788">
    <property type="entry name" value="DNA2/NAM7 HELICASE FAMILY MEMBER"/>
    <property type="match status" value="1"/>
</dbReference>
<dbReference type="Pfam" id="PF13086">
    <property type="entry name" value="AAA_11"/>
    <property type="match status" value="1"/>
</dbReference>
<evidence type="ECO:0000313" key="3">
    <source>
        <dbReference type="EMBL" id="KAF9451887.1"/>
    </source>
</evidence>
<feature type="transmembrane region" description="Helical" evidence="1">
    <location>
        <begin position="603"/>
        <end position="622"/>
    </location>
</feature>
<dbReference type="CDD" id="cd17934">
    <property type="entry name" value="DEXXQc_Upf1-like"/>
    <property type="match status" value="1"/>
</dbReference>
<dbReference type="PANTHER" id="PTHR43788:SF8">
    <property type="entry name" value="DNA-BINDING PROTEIN SMUBP-2"/>
    <property type="match status" value="1"/>
</dbReference>
<reference evidence="3" key="1">
    <citation type="submission" date="2020-11" db="EMBL/GenBank/DDBJ databases">
        <authorList>
            <consortium name="DOE Joint Genome Institute"/>
            <person name="Ahrendt S."/>
            <person name="Riley R."/>
            <person name="Andreopoulos W."/>
            <person name="Labutti K."/>
            <person name="Pangilinan J."/>
            <person name="Ruiz-Duenas F.J."/>
            <person name="Barrasa J.M."/>
            <person name="Sanchez-Garcia M."/>
            <person name="Camarero S."/>
            <person name="Miyauchi S."/>
            <person name="Serrano A."/>
            <person name="Linde D."/>
            <person name="Babiker R."/>
            <person name="Drula E."/>
            <person name="Ayuso-Fernandez I."/>
            <person name="Pacheco R."/>
            <person name="Padilla G."/>
            <person name="Ferreira P."/>
            <person name="Barriuso J."/>
            <person name="Kellner H."/>
            <person name="Castanera R."/>
            <person name="Alfaro M."/>
            <person name="Ramirez L."/>
            <person name="Pisabarro A.G."/>
            <person name="Kuo A."/>
            <person name="Tritt A."/>
            <person name="Lipzen A."/>
            <person name="He G."/>
            <person name="Yan M."/>
            <person name="Ng V."/>
            <person name="Cullen D."/>
            <person name="Martin F."/>
            <person name="Rosso M.-N."/>
            <person name="Henrissat B."/>
            <person name="Hibbett D."/>
            <person name="Martinez A.T."/>
            <person name="Grigoriev I.V."/>
        </authorList>
    </citation>
    <scope>NUCLEOTIDE SEQUENCE</scope>
    <source>
        <strain evidence="3">MF-IS2</strain>
    </source>
</reference>
<gene>
    <name evidence="3" type="ORF">P691DRAFT_294664</name>
</gene>
<dbReference type="OrthoDB" id="6513042at2759"/>
<feature type="domain" description="DNA2/NAM7 helicase helicase" evidence="2">
    <location>
        <begin position="399"/>
        <end position="468"/>
    </location>
</feature>
<protein>
    <recommendedName>
        <fullName evidence="2">DNA2/NAM7 helicase helicase domain-containing protein</fullName>
    </recommendedName>
</protein>
<dbReference type="EMBL" id="MU151078">
    <property type="protein sequence ID" value="KAF9451887.1"/>
    <property type="molecule type" value="Genomic_DNA"/>
</dbReference>
<dbReference type="InterPro" id="IPR041677">
    <property type="entry name" value="DNA2/NAM7_AAA_11"/>
</dbReference>
<dbReference type="Proteomes" id="UP000807342">
    <property type="component" value="Unassembled WGS sequence"/>
</dbReference>
<dbReference type="AlphaFoldDB" id="A0A9P5XK56"/>
<dbReference type="Gene3D" id="3.40.50.300">
    <property type="entry name" value="P-loop containing nucleotide triphosphate hydrolases"/>
    <property type="match status" value="1"/>
</dbReference>